<gene>
    <name evidence="11" type="primary">nfo_1</name>
    <name evidence="9" type="synonym">nfo</name>
    <name evidence="11" type="ORF">CA12_21830</name>
</gene>
<reference evidence="11 12" key="1">
    <citation type="submission" date="2019-02" db="EMBL/GenBank/DDBJ databases">
        <title>Deep-cultivation of Planctomycetes and their phenomic and genomic characterization uncovers novel biology.</title>
        <authorList>
            <person name="Wiegand S."/>
            <person name="Jogler M."/>
            <person name="Boedeker C."/>
            <person name="Pinto D."/>
            <person name="Vollmers J."/>
            <person name="Rivas-Marin E."/>
            <person name="Kohn T."/>
            <person name="Peeters S.H."/>
            <person name="Heuer A."/>
            <person name="Rast P."/>
            <person name="Oberbeckmann S."/>
            <person name="Bunk B."/>
            <person name="Jeske O."/>
            <person name="Meyerdierks A."/>
            <person name="Storesund J.E."/>
            <person name="Kallscheuer N."/>
            <person name="Luecker S."/>
            <person name="Lage O.M."/>
            <person name="Pohl T."/>
            <person name="Merkel B.J."/>
            <person name="Hornburger P."/>
            <person name="Mueller R.-W."/>
            <person name="Bruemmer F."/>
            <person name="Labrenz M."/>
            <person name="Spormann A.M."/>
            <person name="Op den Camp H."/>
            <person name="Overmann J."/>
            <person name="Amann R."/>
            <person name="Jetten M.S.M."/>
            <person name="Mascher T."/>
            <person name="Medema M.H."/>
            <person name="Devos D.P."/>
            <person name="Kaster A.-K."/>
            <person name="Ovreas L."/>
            <person name="Rohde M."/>
            <person name="Galperin M.Y."/>
            <person name="Jogler C."/>
        </authorList>
    </citation>
    <scope>NUCLEOTIDE SEQUENCE [LARGE SCALE GENOMIC DNA]</scope>
    <source>
        <strain evidence="11 12">CA12</strain>
    </source>
</reference>
<feature type="binding site" evidence="9">
    <location>
        <position position="217"/>
    </location>
    <ligand>
        <name>Zn(2+)</name>
        <dbReference type="ChEBI" id="CHEBI:29105"/>
        <label>2</label>
    </ligand>
</feature>
<feature type="binding site" evidence="9">
    <location>
        <position position="230"/>
    </location>
    <ligand>
        <name>Zn(2+)</name>
        <dbReference type="ChEBI" id="CHEBI:29105"/>
        <label>3</label>
    </ligand>
</feature>
<dbReference type="Pfam" id="PF01261">
    <property type="entry name" value="AP_endonuc_2"/>
    <property type="match status" value="1"/>
</dbReference>
<evidence type="ECO:0000313" key="12">
    <source>
        <dbReference type="Proteomes" id="UP000318741"/>
    </source>
</evidence>
<feature type="domain" description="Xylose isomerase-like TIM barrel" evidence="10">
    <location>
        <begin position="20"/>
        <end position="267"/>
    </location>
</feature>
<dbReference type="GO" id="GO:0008081">
    <property type="term" value="F:phosphoric diester hydrolase activity"/>
    <property type="evidence" value="ECO:0007669"/>
    <property type="project" value="TreeGrafter"/>
</dbReference>
<dbReference type="PROSITE" id="PS00729">
    <property type="entry name" value="AP_NUCLEASE_F2_1"/>
    <property type="match status" value="1"/>
</dbReference>
<name>A0A517P9P6_9PLAN</name>
<dbReference type="GO" id="GO:0006284">
    <property type="term" value="P:base-excision repair"/>
    <property type="evidence" value="ECO:0007669"/>
    <property type="project" value="TreeGrafter"/>
</dbReference>
<keyword evidence="12" id="KW-1185">Reference proteome</keyword>
<accession>A0A517P9P6</accession>
<dbReference type="SMART" id="SM00518">
    <property type="entry name" value="AP2Ec"/>
    <property type="match status" value="1"/>
</dbReference>
<dbReference type="NCBIfam" id="TIGR00587">
    <property type="entry name" value="nfo"/>
    <property type="match status" value="1"/>
</dbReference>
<dbReference type="CDD" id="cd00019">
    <property type="entry name" value="AP2Ec"/>
    <property type="match status" value="1"/>
</dbReference>
<dbReference type="GO" id="GO:0003677">
    <property type="term" value="F:DNA binding"/>
    <property type="evidence" value="ECO:0007669"/>
    <property type="project" value="InterPro"/>
</dbReference>
<dbReference type="PROSITE" id="PS00730">
    <property type="entry name" value="AP_NUCLEASE_F2_2"/>
    <property type="match status" value="1"/>
</dbReference>
<keyword evidence="3 9" id="KW-0479">Metal-binding</keyword>
<evidence type="ECO:0000256" key="7">
    <source>
        <dbReference type="ARBA" id="ARBA00022833"/>
    </source>
</evidence>
<keyword evidence="6 9" id="KW-0378">Hydrolase</keyword>
<feature type="binding site" evidence="9">
    <location>
        <position position="180"/>
    </location>
    <ligand>
        <name>Zn(2+)</name>
        <dbReference type="ChEBI" id="CHEBI:29105"/>
        <label>2</label>
    </ligand>
</feature>
<evidence type="ECO:0000313" key="11">
    <source>
        <dbReference type="EMBL" id="QDT16085.1"/>
    </source>
</evidence>
<evidence type="ECO:0000256" key="4">
    <source>
        <dbReference type="ARBA" id="ARBA00022759"/>
    </source>
</evidence>
<evidence type="ECO:0000256" key="9">
    <source>
        <dbReference type="HAMAP-Rule" id="MF_00152"/>
    </source>
</evidence>
<dbReference type="InterPro" id="IPR001719">
    <property type="entry name" value="AP_endonuc_2"/>
</dbReference>
<dbReference type="FunFam" id="3.20.20.150:FF:000001">
    <property type="entry name" value="Probable endonuclease 4"/>
    <property type="match status" value="1"/>
</dbReference>
<dbReference type="SUPFAM" id="SSF51658">
    <property type="entry name" value="Xylose isomerase-like"/>
    <property type="match status" value="1"/>
</dbReference>
<evidence type="ECO:0000256" key="5">
    <source>
        <dbReference type="ARBA" id="ARBA00022763"/>
    </source>
</evidence>
<dbReference type="GO" id="GO:0003906">
    <property type="term" value="F:DNA-(apurinic or apyrimidinic site) endonuclease activity"/>
    <property type="evidence" value="ECO:0007669"/>
    <property type="project" value="TreeGrafter"/>
</dbReference>
<keyword evidence="7 9" id="KW-0862">Zinc</keyword>
<dbReference type="HAMAP" id="MF_00152">
    <property type="entry name" value="Nfo"/>
    <property type="match status" value="1"/>
</dbReference>
<organism evidence="11 12">
    <name type="scientific">Alienimonas californiensis</name>
    <dbReference type="NCBI Taxonomy" id="2527989"/>
    <lineage>
        <taxon>Bacteria</taxon>
        <taxon>Pseudomonadati</taxon>
        <taxon>Planctomycetota</taxon>
        <taxon>Planctomycetia</taxon>
        <taxon>Planctomycetales</taxon>
        <taxon>Planctomycetaceae</taxon>
        <taxon>Alienimonas</taxon>
    </lineage>
</organism>
<dbReference type="InterPro" id="IPR018246">
    <property type="entry name" value="AP_endonuc_F2_Zn_BS"/>
</dbReference>
<feature type="binding site" evidence="9">
    <location>
        <position position="144"/>
    </location>
    <ligand>
        <name>Zn(2+)</name>
        <dbReference type="ChEBI" id="CHEBI:29105"/>
        <label>2</label>
    </ligand>
</feature>
<protein>
    <recommendedName>
        <fullName evidence="9">Probable endonuclease 4</fullName>
        <ecNumber evidence="9">3.1.21.2</ecNumber>
    </recommendedName>
    <alternativeName>
        <fullName evidence="9">Endodeoxyribonuclease IV</fullName>
    </alternativeName>
    <alternativeName>
        <fullName evidence="9">Endonuclease IV</fullName>
    </alternativeName>
</protein>
<dbReference type="PANTHER" id="PTHR21445:SF0">
    <property type="entry name" value="APURINIC-APYRIMIDINIC ENDONUCLEASE"/>
    <property type="match status" value="1"/>
</dbReference>
<dbReference type="GO" id="GO:0008270">
    <property type="term" value="F:zinc ion binding"/>
    <property type="evidence" value="ECO:0007669"/>
    <property type="project" value="UniProtKB-UniRule"/>
</dbReference>
<feature type="binding site" evidence="9">
    <location>
        <position position="183"/>
    </location>
    <ligand>
        <name>Zn(2+)</name>
        <dbReference type="ChEBI" id="CHEBI:29105"/>
        <label>3</label>
    </ligand>
</feature>
<dbReference type="Gene3D" id="3.20.20.150">
    <property type="entry name" value="Divalent-metal-dependent TIM barrel enzymes"/>
    <property type="match status" value="1"/>
</dbReference>
<keyword evidence="5 9" id="KW-0227">DNA damage</keyword>
<comment type="similarity">
    <text evidence="1 9">Belongs to the AP endonuclease 2 family.</text>
</comment>
<feature type="binding site" evidence="9">
    <location>
        <position position="107"/>
    </location>
    <ligand>
        <name>Zn(2+)</name>
        <dbReference type="ChEBI" id="CHEBI:29105"/>
        <label>1</label>
    </ligand>
</feature>
<comment type="function">
    <text evidence="9">Endonuclease IV plays a role in DNA repair. It cleaves phosphodiester bonds at apurinic or apyrimidinic (AP) sites, generating a 3'-hydroxyl group and a 5'-terminal sugar phosphate.</text>
</comment>
<evidence type="ECO:0000256" key="6">
    <source>
        <dbReference type="ARBA" id="ARBA00022801"/>
    </source>
</evidence>
<comment type="cofactor">
    <cofactor evidence="9">
        <name>Zn(2+)</name>
        <dbReference type="ChEBI" id="CHEBI:29105"/>
    </cofactor>
    <text evidence="9">Binds 3 Zn(2+) ions.</text>
</comment>
<dbReference type="KEGG" id="acaf:CA12_21830"/>
<feature type="binding site" evidence="9">
    <location>
        <position position="144"/>
    </location>
    <ligand>
        <name>Zn(2+)</name>
        <dbReference type="ChEBI" id="CHEBI:29105"/>
        <label>1</label>
    </ligand>
</feature>
<dbReference type="RefSeq" id="WP_145358961.1">
    <property type="nucleotide sequence ID" value="NZ_CP036265.1"/>
</dbReference>
<dbReference type="PROSITE" id="PS51432">
    <property type="entry name" value="AP_NUCLEASE_F2_4"/>
    <property type="match status" value="1"/>
</dbReference>
<feature type="binding site" evidence="9">
    <location>
        <position position="262"/>
    </location>
    <ligand>
        <name>Zn(2+)</name>
        <dbReference type="ChEBI" id="CHEBI:29105"/>
        <label>2</label>
    </ligand>
</feature>
<dbReference type="InterPro" id="IPR036237">
    <property type="entry name" value="Xyl_isomerase-like_sf"/>
</dbReference>
<dbReference type="GO" id="GO:0008833">
    <property type="term" value="F:deoxyribonuclease IV (phage-T4-induced) activity"/>
    <property type="evidence" value="ECO:0007669"/>
    <property type="project" value="UniProtKB-UniRule"/>
</dbReference>
<dbReference type="AlphaFoldDB" id="A0A517P9P6"/>
<dbReference type="PANTHER" id="PTHR21445">
    <property type="entry name" value="ENDONUCLEASE IV ENDODEOXYRIBONUCLEASE IV"/>
    <property type="match status" value="1"/>
</dbReference>
<sequence length="286" mass="30595">MPLFGSHLSVAGGFHNAADRAGELKLAAVQIFTKSNHQWAAKPLTEELTTRWTAAHAAAGLRFACSHASYLINFATPDPELREKSVAAMAIELERADALGLAGVVVHPGSHVKSGEDVGLAAAAAAIADVLERAAGGTCGLWLENTAGQGTNLGWNLSHLGAIVDAVPERLRGRLGVCFDTCHAFAAGYDLRDDAGYERAFEELDAAVGLDRLACLHVNDSKGGLGSRLDRHEHIGEGEIGDAGFRRLMTDPRWDDTAFILETPKKDRDGVPWDTLNVKRLQSLTR</sequence>
<feature type="binding site" evidence="9">
    <location>
        <position position="232"/>
    </location>
    <ligand>
        <name>Zn(2+)</name>
        <dbReference type="ChEBI" id="CHEBI:29105"/>
        <label>3</label>
    </ligand>
</feature>
<keyword evidence="4 9" id="KW-0255">Endonuclease</keyword>
<evidence type="ECO:0000256" key="3">
    <source>
        <dbReference type="ARBA" id="ARBA00022723"/>
    </source>
</evidence>
<dbReference type="InterPro" id="IPR013022">
    <property type="entry name" value="Xyl_isomerase-like_TIM-brl"/>
</dbReference>
<dbReference type="EMBL" id="CP036265">
    <property type="protein sequence ID" value="QDT16085.1"/>
    <property type="molecule type" value="Genomic_DNA"/>
</dbReference>
<evidence type="ECO:0000259" key="10">
    <source>
        <dbReference type="Pfam" id="PF01261"/>
    </source>
</evidence>
<dbReference type="Proteomes" id="UP000318741">
    <property type="component" value="Chromosome"/>
</dbReference>
<dbReference type="PROSITE" id="PS00731">
    <property type="entry name" value="AP_NUCLEASE_F2_3"/>
    <property type="match status" value="1"/>
</dbReference>
<dbReference type="OrthoDB" id="9805666at2"/>
<feature type="binding site" evidence="9">
    <location>
        <position position="67"/>
    </location>
    <ligand>
        <name>Zn(2+)</name>
        <dbReference type="ChEBI" id="CHEBI:29105"/>
        <label>1</label>
    </ligand>
</feature>
<comment type="catalytic activity">
    <reaction evidence="9">
        <text>Endonucleolytic cleavage to 5'-phosphooligonucleotide end-products.</text>
        <dbReference type="EC" id="3.1.21.2"/>
    </reaction>
</comment>
<keyword evidence="2 9" id="KW-0540">Nuclease</keyword>
<keyword evidence="8 9" id="KW-0234">DNA repair</keyword>
<evidence type="ECO:0000256" key="1">
    <source>
        <dbReference type="ARBA" id="ARBA00005340"/>
    </source>
</evidence>
<dbReference type="EC" id="3.1.21.2" evidence="9"/>
<proteinExistence type="inferred from homology"/>
<evidence type="ECO:0000256" key="8">
    <source>
        <dbReference type="ARBA" id="ARBA00023204"/>
    </source>
</evidence>
<evidence type="ECO:0000256" key="2">
    <source>
        <dbReference type="ARBA" id="ARBA00022722"/>
    </source>
</evidence>